<dbReference type="RefSeq" id="WP_116849515.1">
    <property type="nucleotide sequence ID" value="NZ_QTJU01000012.1"/>
</dbReference>
<dbReference type="Proteomes" id="UP000261284">
    <property type="component" value="Unassembled WGS sequence"/>
</dbReference>
<protein>
    <recommendedName>
        <fullName evidence="4">Outer membrane protein beta-barrel domain-containing protein</fullName>
    </recommendedName>
</protein>
<organism evidence="2 3">
    <name type="scientific">Deminuibacter soli</name>
    <dbReference type="NCBI Taxonomy" id="2291815"/>
    <lineage>
        <taxon>Bacteria</taxon>
        <taxon>Pseudomonadati</taxon>
        <taxon>Bacteroidota</taxon>
        <taxon>Chitinophagia</taxon>
        <taxon>Chitinophagales</taxon>
        <taxon>Chitinophagaceae</taxon>
        <taxon>Deminuibacter</taxon>
    </lineage>
</organism>
<evidence type="ECO:0000256" key="1">
    <source>
        <dbReference type="SAM" id="SignalP"/>
    </source>
</evidence>
<proteinExistence type="predicted"/>
<keyword evidence="3" id="KW-1185">Reference proteome</keyword>
<feature type="chain" id="PRO_5017673588" description="Outer membrane protein beta-barrel domain-containing protein" evidence="1">
    <location>
        <begin position="21"/>
        <end position="211"/>
    </location>
</feature>
<dbReference type="AlphaFoldDB" id="A0A3E1NDL7"/>
<reference evidence="2 3" key="1">
    <citation type="submission" date="2018-08" db="EMBL/GenBank/DDBJ databases">
        <title>Chitinophagaceae sp. K23C18032701, a novel bacterium isolated from forest soil.</title>
        <authorList>
            <person name="Wang C."/>
        </authorList>
    </citation>
    <scope>NUCLEOTIDE SEQUENCE [LARGE SCALE GENOMIC DNA]</scope>
    <source>
        <strain evidence="2 3">K23C18032701</strain>
    </source>
</reference>
<name>A0A3E1NDL7_9BACT</name>
<comment type="caution">
    <text evidence="2">The sequence shown here is derived from an EMBL/GenBank/DDBJ whole genome shotgun (WGS) entry which is preliminary data.</text>
</comment>
<feature type="signal peptide" evidence="1">
    <location>
        <begin position="1"/>
        <end position="20"/>
    </location>
</feature>
<evidence type="ECO:0000313" key="3">
    <source>
        <dbReference type="Proteomes" id="UP000261284"/>
    </source>
</evidence>
<keyword evidence="1" id="KW-0732">Signal</keyword>
<gene>
    <name evidence="2" type="ORF">DXN05_22345</name>
</gene>
<evidence type="ECO:0000313" key="2">
    <source>
        <dbReference type="EMBL" id="RFM26065.1"/>
    </source>
</evidence>
<accession>A0A3E1NDL7</accession>
<dbReference type="OrthoDB" id="1098580at2"/>
<dbReference type="EMBL" id="QTJU01000012">
    <property type="protein sequence ID" value="RFM26065.1"/>
    <property type="molecule type" value="Genomic_DNA"/>
</dbReference>
<evidence type="ECO:0008006" key="4">
    <source>
        <dbReference type="Google" id="ProtNLM"/>
    </source>
</evidence>
<sequence>MFKRIACLLCITFASSQLFAQGITPTYEDGEPAPQEHGFNRNNIFLGGSVSLGFGTGYFNIGGNPEIGYSFSEWLDAGVAFNLSYYSTKYYDYSGYSDANQKSFNYGGGVFARLYPIRNVFLQVQPEYNWSKYTLTDNSSGTQQKSTFRVGAPSLLAGIGYSQRVVGSASFYTVLLFDVNKDPNSPYRNYDGSFIPIIRAGFNVYLHPGRR</sequence>